<organism evidence="2 3">
    <name type="scientific">Byssothecium circinans</name>
    <dbReference type="NCBI Taxonomy" id="147558"/>
    <lineage>
        <taxon>Eukaryota</taxon>
        <taxon>Fungi</taxon>
        <taxon>Dikarya</taxon>
        <taxon>Ascomycota</taxon>
        <taxon>Pezizomycotina</taxon>
        <taxon>Dothideomycetes</taxon>
        <taxon>Pleosporomycetidae</taxon>
        <taxon>Pleosporales</taxon>
        <taxon>Massarineae</taxon>
        <taxon>Massarinaceae</taxon>
        <taxon>Byssothecium</taxon>
    </lineage>
</organism>
<sequence>MHNLLLNPILHTNSRKPPKCPQSSANPLPSDEAKSNVHRPVSGNPWTLSLDAHHVQTSIGTQSSNTTRNTRCTPMIHRSRHGSTTHNAPSGPTALTTHLIASSLAVTSELLGTPGSRSLVQ</sequence>
<accession>A0A6A5U307</accession>
<evidence type="ECO:0000256" key="1">
    <source>
        <dbReference type="SAM" id="MobiDB-lite"/>
    </source>
</evidence>
<gene>
    <name evidence="2" type="ORF">CC80DRAFT_491492</name>
</gene>
<evidence type="ECO:0000313" key="2">
    <source>
        <dbReference type="EMBL" id="KAF1957366.1"/>
    </source>
</evidence>
<keyword evidence="3" id="KW-1185">Reference proteome</keyword>
<protein>
    <submittedName>
        <fullName evidence="2">Uncharacterized protein</fullName>
    </submittedName>
</protein>
<feature type="region of interest" description="Disordered" evidence="1">
    <location>
        <begin position="1"/>
        <end position="47"/>
    </location>
</feature>
<reference evidence="2" key="1">
    <citation type="journal article" date="2020" name="Stud. Mycol.">
        <title>101 Dothideomycetes genomes: a test case for predicting lifestyles and emergence of pathogens.</title>
        <authorList>
            <person name="Haridas S."/>
            <person name="Albert R."/>
            <person name="Binder M."/>
            <person name="Bloem J."/>
            <person name="Labutti K."/>
            <person name="Salamov A."/>
            <person name="Andreopoulos B."/>
            <person name="Baker S."/>
            <person name="Barry K."/>
            <person name="Bills G."/>
            <person name="Bluhm B."/>
            <person name="Cannon C."/>
            <person name="Castanera R."/>
            <person name="Culley D."/>
            <person name="Daum C."/>
            <person name="Ezra D."/>
            <person name="Gonzalez J."/>
            <person name="Henrissat B."/>
            <person name="Kuo A."/>
            <person name="Liang C."/>
            <person name="Lipzen A."/>
            <person name="Lutzoni F."/>
            <person name="Magnuson J."/>
            <person name="Mondo S."/>
            <person name="Nolan M."/>
            <person name="Ohm R."/>
            <person name="Pangilinan J."/>
            <person name="Park H.-J."/>
            <person name="Ramirez L."/>
            <person name="Alfaro M."/>
            <person name="Sun H."/>
            <person name="Tritt A."/>
            <person name="Yoshinaga Y."/>
            <person name="Zwiers L.-H."/>
            <person name="Turgeon B."/>
            <person name="Goodwin S."/>
            <person name="Spatafora J."/>
            <person name="Crous P."/>
            <person name="Grigoriev I."/>
        </authorList>
    </citation>
    <scope>NUCLEOTIDE SEQUENCE</scope>
    <source>
        <strain evidence="2">CBS 675.92</strain>
    </source>
</reference>
<evidence type="ECO:0000313" key="3">
    <source>
        <dbReference type="Proteomes" id="UP000800035"/>
    </source>
</evidence>
<name>A0A6A5U307_9PLEO</name>
<proteinExistence type="predicted"/>
<dbReference type="AlphaFoldDB" id="A0A6A5U307"/>
<dbReference type="Proteomes" id="UP000800035">
    <property type="component" value="Unassembled WGS sequence"/>
</dbReference>
<dbReference type="EMBL" id="ML976989">
    <property type="protein sequence ID" value="KAF1957366.1"/>
    <property type="molecule type" value="Genomic_DNA"/>
</dbReference>